<dbReference type="Gene3D" id="1.10.287.130">
    <property type="match status" value="1"/>
</dbReference>
<evidence type="ECO:0000256" key="9">
    <source>
        <dbReference type="ARBA" id="ARBA00022741"/>
    </source>
</evidence>
<feature type="repeat" description="TPR" evidence="19">
    <location>
        <begin position="182"/>
        <end position="215"/>
    </location>
</feature>
<dbReference type="FunFam" id="3.30.565.10:FF:000010">
    <property type="entry name" value="Sensor histidine kinase RcsC"/>
    <property type="match status" value="1"/>
</dbReference>
<evidence type="ECO:0000256" key="2">
    <source>
        <dbReference type="ARBA" id="ARBA00004429"/>
    </source>
</evidence>
<comment type="subunit">
    <text evidence="15">At low DSF concentrations, interacts with RpfF.</text>
</comment>
<dbReference type="Pfam" id="PF00072">
    <property type="entry name" value="Response_reg"/>
    <property type="match status" value="1"/>
</dbReference>
<keyword evidence="9" id="KW-0547">Nucleotide-binding</keyword>
<dbReference type="PANTHER" id="PTHR43047:SF64">
    <property type="entry name" value="HISTIDINE KINASE CONTAINING CHEY-HOMOLOGOUS RECEIVER DOMAIN AND PAS DOMAIN-RELATED"/>
    <property type="match status" value="1"/>
</dbReference>
<feature type="domain" description="HPt" evidence="22">
    <location>
        <begin position="782"/>
        <end position="876"/>
    </location>
</feature>
<dbReference type="SUPFAM" id="SSF47226">
    <property type="entry name" value="Histidine-containing phosphotransfer domain, HPT domain"/>
    <property type="match status" value="1"/>
</dbReference>
<comment type="catalytic activity">
    <reaction evidence="1">
        <text>ATP + protein L-histidine = ADP + protein N-phospho-L-histidine.</text>
        <dbReference type="EC" id="2.7.13.3"/>
    </reaction>
</comment>
<dbReference type="SUPFAM" id="SSF47384">
    <property type="entry name" value="Homodimeric domain of signal transducing histidine kinase"/>
    <property type="match status" value="1"/>
</dbReference>
<evidence type="ECO:0000259" key="22">
    <source>
        <dbReference type="PROSITE" id="PS50894"/>
    </source>
</evidence>
<evidence type="ECO:0000313" key="23">
    <source>
        <dbReference type="EMBL" id="PZF71436.1"/>
    </source>
</evidence>
<evidence type="ECO:0000256" key="11">
    <source>
        <dbReference type="ARBA" id="ARBA00022840"/>
    </source>
</evidence>
<feature type="modified residue" description="4-aspartylphosphate" evidence="18">
    <location>
        <position position="671"/>
    </location>
</feature>
<dbReference type="FunFam" id="1.10.287.130:FF:000002">
    <property type="entry name" value="Two-component osmosensing histidine kinase"/>
    <property type="match status" value="1"/>
</dbReference>
<evidence type="ECO:0000256" key="5">
    <source>
        <dbReference type="ARBA" id="ARBA00022519"/>
    </source>
</evidence>
<evidence type="ECO:0000256" key="19">
    <source>
        <dbReference type="PROSITE-ProRule" id="PRU00339"/>
    </source>
</evidence>
<dbReference type="CDD" id="cd00082">
    <property type="entry name" value="HisKA"/>
    <property type="match status" value="1"/>
</dbReference>
<feature type="modified residue" description="Phosphohistidine" evidence="17">
    <location>
        <position position="821"/>
    </location>
</feature>
<dbReference type="Gene3D" id="1.20.120.160">
    <property type="entry name" value="HPT domain"/>
    <property type="match status" value="1"/>
</dbReference>
<organism evidence="23 24">
    <name type="scientific">Taibaiella soli</name>
    <dbReference type="NCBI Taxonomy" id="1649169"/>
    <lineage>
        <taxon>Bacteria</taxon>
        <taxon>Pseudomonadati</taxon>
        <taxon>Bacteroidota</taxon>
        <taxon>Chitinophagia</taxon>
        <taxon>Chitinophagales</taxon>
        <taxon>Chitinophagaceae</taxon>
        <taxon>Taibaiella</taxon>
    </lineage>
</organism>
<evidence type="ECO:0000313" key="24">
    <source>
        <dbReference type="Proteomes" id="UP000248745"/>
    </source>
</evidence>
<dbReference type="InterPro" id="IPR036890">
    <property type="entry name" value="HATPase_C_sf"/>
</dbReference>
<evidence type="ECO:0000256" key="6">
    <source>
        <dbReference type="ARBA" id="ARBA00022553"/>
    </source>
</evidence>
<feature type="repeat" description="TPR" evidence="19">
    <location>
        <begin position="102"/>
        <end position="135"/>
    </location>
</feature>
<keyword evidence="14" id="KW-0472">Membrane</keyword>
<keyword evidence="10" id="KW-0418">Kinase</keyword>
<evidence type="ECO:0000256" key="17">
    <source>
        <dbReference type="PROSITE-ProRule" id="PRU00110"/>
    </source>
</evidence>
<keyword evidence="5" id="KW-0997">Cell inner membrane</keyword>
<name>A0A2W2BCP3_9BACT</name>
<evidence type="ECO:0000256" key="15">
    <source>
        <dbReference type="ARBA" id="ARBA00064003"/>
    </source>
</evidence>
<dbReference type="PROSITE" id="PS50293">
    <property type="entry name" value="TPR_REGION"/>
    <property type="match status" value="1"/>
</dbReference>
<dbReference type="InterPro" id="IPR036641">
    <property type="entry name" value="HPT_dom_sf"/>
</dbReference>
<dbReference type="SMART" id="SM00028">
    <property type="entry name" value="TPR"/>
    <property type="match status" value="6"/>
</dbReference>
<dbReference type="InterPro" id="IPR004358">
    <property type="entry name" value="Sig_transdc_His_kin-like_C"/>
</dbReference>
<evidence type="ECO:0000256" key="14">
    <source>
        <dbReference type="ARBA" id="ARBA00023136"/>
    </source>
</evidence>
<dbReference type="InterPro" id="IPR005467">
    <property type="entry name" value="His_kinase_dom"/>
</dbReference>
<dbReference type="Pfam" id="PF02518">
    <property type="entry name" value="HATPase_c"/>
    <property type="match status" value="1"/>
</dbReference>
<keyword evidence="19" id="KW-0802">TPR repeat</keyword>
<feature type="domain" description="Histidine kinase" evidence="20">
    <location>
        <begin position="374"/>
        <end position="595"/>
    </location>
</feature>
<sequence length="876" mass="99937">MDTPKYKQLLQQYNTQTNEHDRINTLVEMAIEVRNVDVERASEMADEIISRSRNEHYLRGEGRGLNLKASCLWQEGEYELGLEMLNQAYPIAKQVKDRRLEARILNYYGNIYRDLGDLAKALNYYETALSINEELGDEFAQSVNLTSISNLHYDLNDYDSALEYALKCLPIFEREHDTSRLITIYTTLGNIYFKQEQYGEALRYFEDNQDISEPETAAYVMALSGLGKVYYKTLDFANAHKYLSQALEQSHDLGNAEVQIISHYYLGRLYMDEGNHVLSLEHLNASFKLAHEYMRRHDIMSLHEALSMLYDKTGDIPKAFYHLKSFEDLKEEIFKQKTLNKLRNLQIRQQIELARKEKEVAERTAQLKQQFMANMSHEIRTPMNAIVGMTRLLLSKYPKPEQVRYLEAIQQSADNLLVIINDILDLSKIEAGKIVIEQTPFSVGEVVQSMRDMLMLKAEEKDIDLRIYVDRQIPKRLLGDPTRINQVLINLAGNAIKFTEKGYVSVTARLEKLDEQYFHIRFDVADSGIGIAPDQIDKIFESFTQAGTDTTRKFGGTGLGLTITKQLVKLMNGEVHVESKLGEGTVFSVLIPFESVSDEMEAEEKKMVDDATMQKLSKAKILLVEDNEFNRMVAEDTLKELLPDITLEVAVNGQQAFDMVKDSHYDIVLMDIQMPVMDGLAATRLIRATLPEPARDTKIIAMTANVLQEDVQHYFDIGMNAYVAKPFHNDELLLQMASVMEPEKKGKTGKQTTQSIAEETPAKPVMGPVTDLYFLKQLTNGNQEKMTKYVSMFLDNAPRLLSSIDTALAKRDFPSLKIAAHSLKPQLSYMGVKEEISNIFLIEQTASEAGHYDKLAPLIEILKQVCEQAFKELGNK</sequence>
<keyword evidence="24" id="KW-1185">Reference proteome</keyword>
<dbReference type="SMART" id="SM00388">
    <property type="entry name" value="HisKA"/>
    <property type="match status" value="1"/>
</dbReference>
<evidence type="ECO:0000256" key="10">
    <source>
        <dbReference type="ARBA" id="ARBA00022777"/>
    </source>
</evidence>
<dbReference type="InterPro" id="IPR011006">
    <property type="entry name" value="CheY-like_superfamily"/>
</dbReference>
<protein>
    <recommendedName>
        <fullName evidence="16">Sensory/regulatory protein RpfC</fullName>
        <ecNumber evidence="3">2.7.13.3</ecNumber>
    </recommendedName>
</protein>
<dbReference type="SMART" id="SM00448">
    <property type="entry name" value="REC"/>
    <property type="match status" value="1"/>
</dbReference>
<dbReference type="GO" id="GO:0000155">
    <property type="term" value="F:phosphorelay sensor kinase activity"/>
    <property type="evidence" value="ECO:0007669"/>
    <property type="project" value="InterPro"/>
</dbReference>
<dbReference type="InterPro" id="IPR036097">
    <property type="entry name" value="HisK_dim/P_sf"/>
</dbReference>
<dbReference type="SUPFAM" id="SSF52172">
    <property type="entry name" value="CheY-like"/>
    <property type="match status" value="1"/>
</dbReference>
<keyword evidence="7" id="KW-0808">Transferase</keyword>
<proteinExistence type="predicted"/>
<evidence type="ECO:0000259" key="21">
    <source>
        <dbReference type="PROSITE" id="PS50110"/>
    </source>
</evidence>
<evidence type="ECO:0000256" key="4">
    <source>
        <dbReference type="ARBA" id="ARBA00022475"/>
    </source>
</evidence>
<dbReference type="Pfam" id="PF13424">
    <property type="entry name" value="TPR_12"/>
    <property type="match status" value="2"/>
</dbReference>
<keyword evidence="13" id="KW-0902">Two-component regulatory system</keyword>
<dbReference type="SMART" id="SM00387">
    <property type="entry name" value="HATPase_c"/>
    <property type="match status" value="1"/>
</dbReference>
<dbReference type="PROSITE" id="PS50005">
    <property type="entry name" value="TPR"/>
    <property type="match status" value="2"/>
</dbReference>
<keyword evidence="8" id="KW-0812">Transmembrane</keyword>
<evidence type="ECO:0000256" key="13">
    <source>
        <dbReference type="ARBA" id="ARBA00023012"/>
    </source>
</evidence>
<evidence type="ECO:0000256" key="16">
    <source>
        <dbReference type="ARBA" id="ARBA00068150"/>
    </source>
</evidence>
<dbReference type="InterPro" id="IPR019734">
    <property type="entry name" value="TPR_rpt"/>
</dbReference>
<dbReference type="PRINTS" id="PR00344">
    <property type="entry name" value="BCTRLSENSOR"/>
</dbReference>
<evidence type="ECO:0000259" key="20">
    <source>
        <dbReference type="PROSITE" id="PS50109"/>
    </source>
</evidence>
<keyword evidence="4" id="KW-1003">Cell membrane</keyword>
<keyword evidence="6 18" id="KW-0597">Phosphoprotein</keyword>
<dbReference type="InterPro" id="IPR003661">
    <property type="entry name" value="HisK_dim/P_dom"/>
</dbReference>
<dbReference type="Proteomes" id="UP000248745">
    <property type="component" value="Unassembled WGS sequence"/>
</dbReference>
<dbReference type="PROSITE" id="PS50109">
    <property type="entry name" value="HIS_KIN"/>
    <property type="match status" value="1"/>
</dbReference>
<dbReference type="Gene3D" id="3.40.50.2300">
    <property type="match status" value="1"/>
</dbReference>
<dbReference type="SUPFAM" id="SSF55874">
    <property type="entry name" value="ATPase domain of HSP90 chaperone/DNA topoisomerase II/histidine kinase"/>
    <property type="match status" value="1"/>
</dbReference>
<dbReference type="Pfam" id="PF00512">
    <property type="entry name" value="HisKA"/>
    <property type="match status" value="1"/>
</dbReference>
<dbReference type="PROSITE" id="PS50894">
    <property type="entry name" value="HPT"/>
    <property type="match status" value="1"/>
</dbReference>
<evidence type="ECO:0000256" key="7">
    <source>
        <dbReference type="ARBA" id="ARBA00022679"/>
    </source>
</evidence>
<evidence type="ECO:0000256" key="12">
    <source>
        <dbReference type="ARBA" id="ARBA00022989"/>
    </source>
</evidence>
<dbReference type="InterPro" id="IPR001789">
    <property type="entry name" value="Sig_transdc_resp-reg_receiver"/>
</dbReference>
<dbReference type="Gene3D" id="3.30.565.10">
    <property type="entry name" value="Histidine kinase-like ATPase, C-terminal domain"/>
    <property type="match status" value="1"/>
</dbReference>
<dbReference type="EMBL" id="QKTW01000025">
    <property type="protein sequence ID" value="PZF71436.1"/>
    <property type="molecule type" value="Genomic_DNA"/>
</dbReference>
<dbReference type="AlphaFoldDB" id="A0A2W2BCP3"/>
<dbReference type="InterPro" id="IPR008207">
    <property type="entry name" value="Sig_transdc_His_kin_Hpt_dom"/>
</dbReference>
<dbReference type="GO" id="GO:0005524">
    <property type="term" value="F:ATP binding"/>
    <property type="evidence" value="ECO:0007669"/>
    <property type="project" value="UniProtKB-KW"/>
</dbReference>
<keyword evidence="11" id="KW-0067">ATP-binding</keyword>
<dbReference type="PANTHER" id="PTHR43047">
    <property type="entry name" value="TWO-COMPONENT HISTIDINE PROTEIN KINASE"/>
    <property type="match status" value="1"/>
</dbReference>
<dbReference type="OrthoDB" id="9811889at2"/>
<gene>
    <name evidence="23" type="ORF">DN068_19300</name>
</gene>
<accession>A0A2W2BCP3</accession>
<evidence type="ECO:0000256" key="1">
    <source>
        <dbReference type="ARBA" id="ARBA00000085"/>
    </source>
</evidence>
<dbReference type="InterPro" id="IPR003594">
    <property type="entry name" value="HATPase_dom"/>
</dbReference>
<dbReference type="SUPFAM" id="SSF48452">
    <property type="entry name" value="TPR-like"/>
    <property type="match status" value="2"/>
</dbReference>
<keyword evidence="12" id="KW-1133">Transmembrane helix</keyword>
<dbReference type="CDD" id="cd17546">
    <property type="entry name" value="REC_hyHK_CKI1_RcsC-like"/>
    <property type="match status" value="1"/>
</dbReference>
<dbReference type="Gene3D" id="1.25.40.10">
    <property type="entry name" value="Tetratricopeptide repeat domain"/>
    <property type="match status" value="2"/>
</dbReference>
<evidence type="ECO:0000256" key="8">
    <source>
        <dbReference type="ARBA" id="ARBA00022692"/>
    </source>
</evidence>
<dbReference type="InterPro" id="IPR011990">
    <property type="entry name" value="TPR-like_helical_dom_sf"/>
</dbReference>
<reference evidence="23 24" key="1">
    <citation type="submission" date="2018-06" db="EMBL/GenBank/DDBJ databases">
        <title>Mucibacter soli gen. nov., sp. nov., a new member of the family Chitinophagaceae producing mucin.</title>
        <authorList>
            <person name="Kim M.-K."/>
            <person name="Park S."/>
            <person name="Kim T.-S."/>
            <person name="Joung Y."/>
            <person name="Han J.-H."/>
            <person name="Kim S.B."/>
        </authorList>
    </citation>
    <scope>NUCLEOTIDE SEQUENCE [LARGE SCALE GENOMIC DNA]</scope>
    <source>
        <strain evidence="23 24">R1-15</strain>
    </source>
</reference>
<comment type="caution">
    <text evidence="23">The sequence shown here is derived from an EMBL/GenBank/DDBJ whole genome shotgun (WGS) entry which is preliminary data.</text>
</comment>
<comment type="subcellular location">
    <subcellularLocation>
        <location evidence="2">Cell inner membrane</location>
        <topology evidence="2">Multi-pass membrane protein</topology>
    </subcellularLocation>
</comment>
<feature type="domain" description="Response regulatory" evidence="21">
    <location>
        <begin position="620"/>
        <end position="740"/>
    </location>
</feature>
<dbReference type="GO" id="GO:0005886">
    <property type="term" value="C:plasma membrane"/>
    <property type="evidence" value="ECO:0007669"/>
    <property type="project" value="UniProtKB-SubCell"/>
</dbReference>
<dbReference type="EC" id="2.7.13.3" evidence="3"/>
<evidence type="ECO:0000256" key="3">
    <source>
        <dbReference type="ARBA" id="ARBA00012438"/>
    </source>
</evidence>
<dbReference type="PROSITE" id="PS50110">
    <property type="entry name" value="RESPONSE_REGULATORY"/>
    <property type="match status" value="1"/>
</dbReference>
<dbReference type="RefSeq" id="WP_111000582.1">
    <property type="nucleotide sequence ID" value="NZ_QKTW01000025.1"/>
</dbReference>
<evidence type="ECO:0000256" key="18">
    <source>
        <dbReference type="PROSITE-ProRule" id="PRU00169"/>
    </source>
</evidence>
<dbReference type="CDD" id="cd16922">
    <property type="entry name" value="HATPase_EvgS-ArcB-TorS-like"/>
    <property type="match status" value="1"/>
</dbReference>